<dbReference type="EMBL" id="AUZY01005702">
    <property type="protein sequence ID" value="EQD57623.1"/>
    <property type="molecule type" value="Genomic_DNA"/>
</dbReference>
<name>T1AME5_9ZZZZ</name>
<proteinExistence type="predicted"/>
<evidence type="ECO:0000313" key="2">
    <source>
        <dbReference type="EMBL" id="EQD57623.1"/>
    </source>
</evidence>
<protein>
    <submittedName>
        <fullName evidence="2">Short chain dehydrogenase</fullName>
    </submittedName>
</protein>
<dbReference type="Pfam" id="PF00596">
    <property type="entry name" value="Aldolase_II"/>
    <property type="match status" value="1"/>
</dbReference>
<organism evidence="2">
    <name type="scientific">mine drainage metagenome</name>
    <dbReference type="NCBI Taxonomy" id="410659"/>
    <lineage>
        <taxon>unclassified sequences</taxon>
        <taxon>metagenomes</taxon>
        <taxon>ecological metagenomes</taxon>
    </lineage>
</organism>
<dbReference type="InterPro" id="IPR001303">
    <property type="entry name" value="Aldolase_II/adducin_N"/>
</dbReference>
<dbReference type="SMART" id="SM01007">
    <property type="entry name" value="Aldolase_II"/>
    <property type="match status" value="1"/>
</dbReference>
<feature type="non-terminal residue" evidence="2">
    <location>
        <position position="208"/>
    </location>
</feature>
<evidence type="ECO:0000259" key="1">
    <source>
        <dbReference type="SMART" id="SM01007"/>
    </source>
</evidence>
<dbReference type="Gene3D" id="3.40.225.10">
    <property type="entry name" value="Class II aldolase/adducin N-terminal domain"/>
    <property type="match status" value="1"/>
</dbReference>
<dbReference type="InterPro" id="IPR036409">
    <property type="entry name" value="Aldolase_II/adducin_N_sf"/>
</dbReference>
<gene>
    <name evidence="2" type="ORF">B1B_08698</name>
</gene>
<feature type="domain" description="Class II aldolase/adducin N-terminal" evidence="1">
    <location>
        <begin position="16"/>
        <end position="207"/>
    </location>
</feature>
<dbReference type="AlphaFoldDB" id="T1AME5"/>
<reference evidence="2" key="2">
    <citation type="journal article" date="2014" name="ISME J.">
        <title>Microbial stratification in low pH oxic and suboxic macroscopic growths along an acid mine drainage.</title>
        <authorList>
            <person name="Mendez-Garcia C."/>
            <person name="Mesa V."/>
            <person name="Sprenger R.R."/>
            <person name="Richter M."/>
            <person name="Diez M.S."/>
            <person name="Solano J."/>
            <person name="Bargiela R."/>
            <person name="Golyshina O.V."/>
            <person name="Manteca A."/>
            <person name="Ramos J.L."/>
            <person name="Gallego J.R."/>
            <person name="Llorente I."/>
            <person name="Martins Dos Santos V.A."/>
            <person name="Jensen O.N."/>
            <person name="Pelaez A.I."/>
            <person name="Sanchez J."/>
            <person name="Ferrer M."/>
        </authorList>
    </citation>
    <scope>NUCLEOTIDE SEQUENCE</scope>
</reference>
<reference evidence="2" key="1">
    <citation type="submission" date="2013-08" db="EMBL/GenBank/DDBJ databases">
        <authorList>
            <person name="Mendez C."/>
            <person name="Richter M."/>
            <person name="Ferrer M."/>
            <person name="Sanchez J."/>
        </authorList>
    </citation>
    <scope>NUCLEOTIDE SEQUENCE</scope>
</reference>
<sequence length="208" mass="22943">MKSKWEEPPSRDSLSIRAFTSRLLGGESELVLHGGGNTSVKTKEKDHTGRTVRVLRVKGSGSDLASITENGFTALRMDDLEAAKQIEAMDDITMSDYLRRSMLDPQQPSPSVESFLHAFIPNRYVDHSHSDAILSITNTDLSDDEVQKILGEVIVLPYIPPGFQLAKSVLSVIAKTGNSKGIVLRKHGLFTYSDDARKSYENHLSIVS</sequence>
<comment type="caution">
    <text evidence="2">The sequence shown here is derived from an EMBL/GenBank/DDBJ whole genome shotgun (WGS) entry which is preliminary data.</text>
</comment>
<accession>T1AME5</accession>
<dbReference type="SUPFAM" id="SSF53639">
    <property type="entry name" value="AraD/HMP-PK domain-like"/>
    <property type="match status" value="1"/>
</dbReference>